<evidence type="ECO:0000313" key="4">
    <source>
        <dbReference type="Proteomes" id="UP000734511"/>
    </source>
</evidence>
<keyword evidence="4" id="KW-1185">Reference proteome</keyword>
<sequence length="232" mass="22909">MRISAVTDHAVRRATGYALGAAALAAVLAVTGCGAGSHGGKASHPPSPAAAGAAGGAGAGAGSGAPATPAGSGDSADSGDSGDAGRAADACKPDAVSPAATNEDGEGRDPRHLLLTLTNAGDKPCTLYRYPYVRLGTYSRSPVPAIEDSAPRGTVTLAPGAQAYAALLVGGGRTDAYETKAIALLLQDRDPGSTTGDPVPFELPAVASFDEGARVTYWTTAQGDALDFVMSR</sequence>
<gene>
    <name evidence="3" type="ORF">HCN08_17085</name>
</gene>
<dbReference type="RefSeq" id="WP_167983955.1">
    <property type="nucleotide sequence ID" value="NZ_JAATEJ010000012.1"/>
</dbReference>
<feature type="compositionally biased region" description="Low complexity" evidence="1">
    <location>
        <begin position="64"/>
        <end position="90"/>
    </location>
</feature>
<name>A0ABX0ZQL8_9ACTN</name>
<evidence type="ECO:0000259" key="2">
    <source>
        <dbReference type="Pfam" id="PF14016"/>
    </source>
</evidence>
<organism evidence="3 4">
    <name type="scientific">Actinacidiphila epipremni</name>
    <dbReference type="NCBI Taxonomy" id="2053013"/>
    <lineage>
        <taxon>Bacteria</taxon>
        <taxon>Bacillati</taxon>
        <taxon>Actinomycetota</taxon>
        <taxon>Actinomycetes</taxon>
        <taxon>Kitasatosporales</taxon>
        <taxon>Streptomycetaceae</taxon>
        <taxon>Actinacidiphila</taxon>
    </lineage>
</organism>
<dbReference type="Pfam" id="PF14016">
    <property type="entry name" value="DUF4232"/>
    <property type="match status" value="1"/>
</dbReference>
<proteinExistence type="predicted"/>
<feature type="region of interest" description="Disordered" evidence="1">
    <location>
        <begin position="35"/>
        <end position="110"/>
    </location>
</feature>
<feature type="compositionally biased region" description="Gly residues" evidence="1">
    <location>
        <begin position="53"/>
        <end position="63"/>
    </location>
</feature>
<comment type="caution">
    <text evidence="3">The sequence shown here is derived from an EMBL/GenBank/DDBJ whole genome shotgun (WGS) entry which is preliminary data.</text>
</comment>
<dbReference type="EMBL" id="JAATEJ010000012">
    <property type="protein sequence ID" value="NJP45097.1"/>
    <property type="molecule type" value="Genomic_DNA"/>
</dbReference>
<dbReference type="InterPro" id="IPR025326">
    <property type="entry name" value="DUF4232"/>
</dbReference>
<accession>A0ABX0ZQL8</accession>
<dbReference type="PROSITE" id="PS51257">
    <property type="entry name" value="PROKAR_LIPOPROTEIN"/>
    <property type="match status" value="1"/>
</dbReference>
<dbReference type="Proteomes" id="UP000734511">
    <property type="component" value="Unassembled WGS sequence"/>
</dbReference>
<reference evidence="3 4" key="1">
    <citation type="submission" date="2020-03" db="EMBL/GenBank/DDBJ databases">
        <title>WGS of actinomycetes isolated from Thailand.</title>
        <authorList>
            <person name="Thawai C."/>
        </authorList>
    </citation>
    <scope>NUCLEOTIDE SEQUENCE [LARGE SCALE GENOMIC DNA]</scope>
    <source>
        <strain evidence="3 4">PRB2-1</strain>
    </source>
</reference>
<protein>
    <submittedName>
        <fullName evidence="3">DUF4232 domain-containing protein</fullName>
    </submittedName>
</protein>
<evidence type="ECO:0000313" key="3">
    <source>
        <dbReference type="EMBL" id="NJP45097.1"/>
    </source>
</evidence>
<feature type="compositionally biased region" description="Low complexity" evidence="1">
    <location>
        <begin position="40"/>
        <end position="52"/>
    </location>
</feature>
<evidence type="ECO:0000256" key="1">
    <source>
        <dbReference type="SAM" id="MobiDB-lite"/>
    </source>
</evidence>
<feature type="domain" description="DUF4232" evidence="2">
    <location>
        <begin position="91"/>
        <end position="218"/>
    </location>
</feature>